<accession>A0A8I2YTR4</accession>
<dbReference type="InterPro" id="IPR015408">
    <property type="entry name" value="Znf_Mcm10/DnaG"/>
</dbReference>
<dbReference type="Pfam" id="PF09329">
    <property type="entry name" value="zf-primase"/>
    <property type="match status" value="1"/>
</dbReference>
<dbReference type="GO" id="GO:0003697">
    <property type="term" value="F:single-stranded DNA binding"/>
    <property type="evidence" value="ECO:0007669"/>
    <property type="project" value="InterPro"/>
</dbReference>
<sequence>MESSSHRSQAERQKQLELRKQIKVLQARLTDIPDDDPRLQSPKRRKPEATFLAPATPSPRKKRRIEQAVSQGRKPHAVGSSMSERPRAHDSARSVGKPASIPHHAKPAPSGVLGKLATLRAGPTFRSEPTLTLRSSDIAEKPKPNIPEPCAQSRALQERGVEASVASTSLAGTPQRDENLAVVEELQMGPADHKPPPDDPLFECLEPNSGIHLLSRSLPHEDLQEYLRGRYYLSPSRLYSCIQLLPNKSGYDVPVEGDWVTIAVVAERGLIKHTRAPVDITPGDDGRASDDETGASKSGHNSGARNKPDKNGPKGQTKPHCRKYVSIKLVDFGARSRSSASGGKSTLRGDAFLTLLLFESDGFDKVTGEDGSMKKVYQGGSKGAFEAMSKLKEGDVIALLNPKVLKPLQRNDKTPHPVDNILAVTPESATSMAIIGRARDLGMCKVTKKDGKPCGSWTDKRVSDVCEWHLTNAVQRRRAGRAEFSAGTSGMTTTSARKRKPEYDPSRHWGLQPEPVASSSVYIVSGHVVGGTAGNMFTAEKLGREAQEKAKRRLGQDADKELKTLLDRDKEGMRAVTKAREVAAKMLEASESVKEKGKGKKASKGKGKAMEREDVDEDEDDDEEPVPASVPAKPAYSASIIKHLGFDPAAKTGRKRAEDLAIQKKLEALAAVQGSRRVINLARRPGPKIRSGVSVPAFMMIQEGSGVDTEEQDSDLDVVSREDEMVDLDESSDA</sequence>
<keyword evidence="5" id="KW-1185">Reference proteome</keyword>
<evidence type="ECO:0000259" key="3">
    <source>
        <dbReference type="Pfam" id="PF09329"/>
    </source>
</evidence>
<feature type="compositionally biased region" description="Low complexity" evidence="2">
    <location>
        <begin position="485"/>
        <end position="495"/>
    </location>
</feature>
<feature type="compositionally biased region" description="Acidic residues" evidence="2">
    <location>
        <begin position="724"/>
        <end position="734"/>
    </location>
</feature>
<dbReference type="GO" id="GO:0006270">
    <property type="term" value="P:DNA replication initiation"/>
    <property type="evidence" value="ECO:0007669"/>
    <property type="project" value="InterPro"/>
</dbReference>
<feature type="region of interest" description="Disordered" evidence="2">
    <location>
        <begin position="703"/>
        <end position="734"/>
    </location>
</feature>
<organism evidence="4 5">
    <name type="scientific">Boletus reticuloceps</name>
    <dbReference type="NCBI Taxonomy" id="495285"/>
    <lineage>
        <taxon>Eukaryota</taxon>
        <taxon>Fungi</taxon>
        <taxon>Dikarya</taxon>
        <taxon>Basidiomycota</taxon>
        <taxon>Agaricomycotina</taxon>
        <taxon>Agaricomycetes</taxon>
        <taxon>Agaricomycetidae</taxon>
        <taxon>Boletales</taxon>
        <taxon>Boletineae</taxon>
        <taxon>Boletaceae</taxon>
        <taxon>Boletoideae</taxon>
        <taxon>Boletus</taxon>
    </lineage>
</organism>
<feature type="compositionally biased region" description="Acidic residues" evidence="2">
    <location>
        <begin position="613"/>
        <end position="625"/>
    </location>
</feature>
<dbReference type="AlphaFoldDB" id="A0A8I2YTR4"/>
<feature type="region of interest" description="Disordered" evidence="2">
    <location>
        <begin position="276"/>
        <end position="320"/>
    </location>
</feature>
<feature type="region of interest" description="Disordered" evidence="2">
    <location>
        <begin position="26"/>
        <end position="149"/>
    </location>
</feature>
<dbReference type="OrthoDB" id="202825at2759"/>
<evidence type="ECO:0000313" key="5">
    <source>
        <dbReference type="Proteomes" id="UP000683000"/>
    </source>
</evidence>
<gene>
    <name evidence="4" type="ORF">JVT61DRAFT_14630</name>
</gene>
<proteinExistence type="inferred from homology"/>
<feature type="compositionally biased region" description="Polar residues" evidence="2">
    <location>
        <begin position="295"/>
        <end position="304"/>
    </location>
</feature>
<dbReference type="GO" id="GO:0003688">
    <property type="term" value="F:DNA replication origin binding"/>
    <property type="evidence" value="ECO:0007669"/>
    <property type="project" value="TreeGrafter"/>
</dbReference>
<dbReference type="InterPro" id="IPR040184">
    <property type="entry name" value="Mcm10"/>
</dbReference>
<reference evidence="4" key="1">
    <citation type="submission" date="2021-03" db="EMBL/GenBank/DDBJ databases">
        <title>Evolutionary innovations through gain and loss of genes in the ectomycorrhizal Boletales.</title>
        <authorList>
            <person name="Wu G."/>
            <person name="Miyauchi S."/>
            <person name="Morin E."/>
            <person name="Yang Z.-L."/>
            <person name="Xu J."/>
            <person name="Martin F.M."/>
        </authorList>
    </citation>
    <scope>NUCLEOTIDE SEQUENCE</scope>
    <source>
        <strain evidence="4">BR01</strain>
    </source>
</reference>
<dbReference type="GO" id="GO:0043596">
    <property type="term" value="C:nuclear replication fork"/>
    <property type="evidence" value="ECO:0007669"/>
    <property type="project" value="TreeGrafter"/>
</dbReference>
<feature type="domain" description="Zinc finger Mcm10/DnaG-type" evidence="3">
    <location>
        <begin position="436"/>
        <end position="481"/>
    </location>
</feature>
<comment type="similarity">
    <text evidence="1">Belongs to the MCM10 family.</text>
</comment>
<dbReference type="PANTHER" id="PTHR13454:SF11">
    <property type="entry name" value="PROTEIN MCM10 HOMOLOG"/>
    <property type="match status" value="1"/>
</dbReference>
<feature type="compositionally biased region" description="Basic residues" evidence="2">
    <location>
        <begin position="597"/>
        <end position="607"/>
    </location>
</feature>
<dbReference type="PANTHER" id="PTHR13454">
    <property type="entry name" value="PROTEIN MCM10 HOMOLOG"/>
    <property type="match status" value="1"/>
</dbReference>
<comment type="caution">
    <text evidence="4">The sequence shown here is derived from an EMBL/GenBank/DDBJ whole genome shotgun (WGS) entry which is preliminary data.</text>
</comment>
<protein>
    <recommendedName>
        <fullName evidence="3">Zinc finger Mcm10/DnaG-type domain-containing protein</fullName>
    </recommendedName>
</protein>
<dbReference type="InterPro" id="IPR012340">
    <property type="entry name" value="NA-bd_OB-fold"/>
</dbReference>
<evidence type="ECO:0000313" key="4">
    <source>
        <dbReference type="EMBL" id="KAG6377849.1"/>
    </source>
</evidence>
<evidence type="ECO:0000256" key="1">
    <source>
        <dbReference type="ARBA" id="ARBA00009679"/>
    </source>
</evidence>
<feature type="region of interest" description="Disordered" evidence="2">
    <location>
        <begin position="590"/>
        <end position="634"/>
    </location>
</feature>
<dbReference type="Gene3D" id="2.40.50.140">
    <property type="entry name" value="Nucleic acid-binding proteins"/>
    <property type="match status" value="1"/>
</dbReference>
<evidence type="ECO:0000256" key="2">
    <source>
        <dbReference type="SAM" id="MobiDB-lite"/>
    </source>
</evidence>
<dbReference type="Proteomes" id="UP000683000">
    <property type="component" value="Unassembled WGS sequence"/>
</dbReference>
<feature type="region of interest" description="Disordered" evidence="2">
    <location>
        <begin position="479"/>
        <end position="512"/>
    </location>
</feature>
<name>A0A8I2YTR4_9AGAM</name>
<dbReference type="EMBL" id="JAGFBS010000008">
    <property type="protein sequence ID" value="KAG6377849.1"/>
    <property type="molecule type" value="Genomic_DNA"/>
</dbReference>